<dbReference type="NCBIfam" id="NF002325">
    <property type="entry name" value="PRK01278.1"/>
    <property type="match status" value="1"/>
</dbReference>
<comment type="catalytic activity">
    <reaction evidence="5">
        <text>N(2)-acetyl-L-ornithine + 2-oxoglutarate = N-acetyl-L-glutamate 5-semialdehyde + L-glutamate</text>
        <dbReference type="Rhea" id="RHEA:18049"/>
        <dbReference type="ChEBI" id="CHEBI:16810"/>
        <dbReference type="ChEBI" id="CHEBI:29123"/>
        <dbReference type="ChEBI" id="CHEBI:29985"/>
        <dbReference type="ChEBI" id="CHEBI:57805"/>
        <dbReference type="EC" id="2.6.1.11"/>
    </reaction>
</comment>
<sequence>MIFSLTEPRVEGTRSQSAWSGKDPEGCCLRAAEKREFVGLMEISHDETPISLWQPLGGLPFFHSKLTVKFDRTIMNEPLMSAYARLPVAFERGEGARLWDTAGNEYLDALAGIAVCGLGHAHPAITEAIREQAGRLLHTSNLYQIPLQEALATRLNTLAGMERVFFANSGAEANEAALKIARRYGHEQGIDNPQVIVMTGSFHGRTLATLSATGNAKIQAGFEPLVQNFIRVPYNDASALEKLPEPTRKEVVAVLVEPIQGEGGIVVPGSTYLDQIRAICDTQGWLMMLDEVQTGLCRTGRWFAFQHSQSQPDVITLAKSLGNGIPIGACLAQGKAAQVLQPGSHGSTCGGNPLACRAALTVLETLEQQQLAARAAQLGQRMLEAFRETLRDLPEVKAIRGQGLMIGIALDRPCGKLMQQALAERLLLNVTAGNVIRLLPPLIISDREADIIVAKIDKLIRTFLKEG</sequence>
<comment type="pathway">
    <text evidence="5">Amino-acid biosynthesis; L-arginine biosynthesis; N(2)-acetyl-L-ornithine from L-glutamate: step 4/4.</text>
</comment>
<comment type="subcellular location">
    <subcellularLocation>
        <location evidence="5">Cytoplasm</location>
    </subcellularLocation>
</comment>
<dbReference type="PANTHER" id="PTHR11986">
    <property type="entry name" value="AMINOTRANSFERASE CLASS III"/>
    <property type="match status" value="1"/>
</dbReference>
<evidence type="ECO:0000256" key="5">
    <source>
        <dbReference type="HAMAP-Rule" id="MF_01107"/>
    </source>
</evidence>
<organism evidence="6 7">
    <name type="scientific">Nitrosococcus halophilus (strain Nc4)</name>
    <dbReference type="NCBI Taxonomy" id="472759"/>
    <lineage>
        <taxon>Bacteria</taxon>
        <taxon>Pseudomonadati</taxon>
        <taxon>Pseudomonadota</taxon>
        <taxon>Gammaproteobacteria</taxon>
        <taxon>Chromatiales</taxon>
        <taxon>Chromatiaceae</taxon>
        <taxon>Nitrosococcus</taxon>
    </lineage>
</organism>
<dbReference type="EC" id="2.6.1.11" evidence="5"/>
<dbReference type="InterPro" id="IPR005814">
    <property type="entry name" value="Aminotrans_3"/>
</dbReference>
<dbReference type="eggNOG" id="COG4992">
    <property type="taxonomic scope" value="Bacteria"/>
</dbReference>
<keyword evidence="5" id="KW-0055">Arginine biosynthesis</keyword>
<dbReference type="InterPro" id="IPR015424">
    <property type="entry name" value="PyrdxlP-dep_Trfase"/>
</dbReference>
<dbReference type="UniPathway" id="UPA00068">
    <property type="reaction ID" value="UER00109"/>
</dbReference>
<feature type="binding site" evidence="5">
    <location>
        <begin position="290"/>
        <end position="293"/>
    </location>
    <ligand>
        <name>pyridoxal 5'-phosphate</name>
        <dbReference type="ChEBI" id="CHEBI:597326"/>
    </ligand>
</feature>
<evidence type="ECO:0000313" key="7">
    <source>
        <dbReference type="Proteomes" id="UP000001844"/>
    </source>
</evidence>
<dbReference type="NCBIfam" id="TIGR00707">
    <property type="entry name" value="argD"/>
    <property type="match status" value="1"/>
</dbReference>
<keyword evidence="5" id="KW-0963">Cytoplasm</keyword>
<feature type="binding site" evidence="5">
    <location>
        <position position="205"/>
    </location>
    <ligand>
        <name>N(2)-acetyl-L-ornithine</name>
        <dbReference type="ChEBI" id="CHEBI:57805"/>
    </ligand>
</feature>
<dbReference type="Gene3D" id="3.40.640.10">
    <property type="entry name" value="Type I PLP-dependent aspartate aminotransferase-like (Major domain)"/>
    <property type="match status" value="1"/>
</dbReference>
<dbReference type="Pfam" id="PF00202">
    <property type="entry name" value="Aminotran_3"/>
    <property type="match status" value="1"/>
</dbReference>
<evidence type="ECO:0000256" key="4">
    <source>
        <dbReference type="ARBA" id="ARBA00022898"/>
    </source>
</evidence>
<dbReference type="GO" id="GO:0003992">
    <property type="term" value="F:N2-acetyl-L-ornithine:2-oxoglutarate 5-aminotransferase activity"/>
    <property type="evidence" value="ECO:0007669"/>
    <property type="project" value="UniProtKB-UniRule"/>
</dbReference>
<keyword evidence="4 5" id="KW-0663">Pyridoxal phosphate</keyword>
<comment type="cofactor">
    <cofactor evidence="5">
        <name>pyridoxal 5'-phosphate</name>
        <dbReference type="ChEBI" id="CHEBI:597326"/>
    </cofactor>
    <text evidence="5">Binds 1 pyridoxal phosphate per subunit.</text>
</comment>
<dbReference type="InterPro" id="IPR050103">
    <property type="entry name" value="Class-III_PLP-dep_AT"/>
</dbReference>
<dbReference type="EMBL" id="CP001798">
    <property type="protein sequence ID" value="ADE15359.1"/>
    <property type="molecule type" value="Genomic_DNA"/>
</dbReference>
<keyword evidence="2 5" id="KW-0028">Amino-acid biosynthesis</keyword>
<accession>D5BV09</accession>
<keyword evidence="7" id="KW-1185">Reference proteome</keyword>
<dbReference type="FunFam" id="3.40.640.10:FF:000004">
    <property type="entry name" value="Acetylornithine aminotransferase"/>
    <property type="match status" value="1"/>
</dbReference>
<keyword evidence="1 5" id="KW-0032">Aminotransferase</keyword>
<name>D5BV09_NITHN</name>
<dbReference type="HAMAP" id="MF_01107">
    <property type="entry name" value="ArgD_aminotrans_3"/>
    <property type="match status" value="1"/>
</dbReference>
<feature type="binding site" evidence="5">
    <location>
        <begin position="170"/>
        <end position="171"/>
    </location>
    <ligand>
        <name>pyridoxal 5'-phosphate</name>
        <dbReference type="ChEBI" id="CHEBI:597326"/>
    </ligand>
</feature>
<reference evidence="7" key="1">
    <citation type="submission" date="2010-04" db="EMBL/GenBank/DDBJ databases">
        <title>Complete genome sequence of Nitrosococcus halophilus Nc4, a salt-adapted, aerobic obligate ammonia-oxidizing sulfur purple bacterium.</title>
        <authorList>
            <consortium name="US DOE Joint Genome Institute"/>
            <person name="Campbell M.A."/>
            <person name="Malfatti S.A."/>
            <person name="Chain P.S.G."/>
            <person name="Heidelberg J.F."/>
            <person name="Ward B.B."/>
            <person name="Klotz M.G."/>
        </authorList>
    </citation>
    <scope>NUCLEOTIDE SEQUENCE [LARGE SCALE GENOMIC DNA]</scope>
    <source>
        <strain evidence="7">Nc4</strain>
    </source>
</reference>
<dbReference type="GO" id="GO:0042802">
    <property type="term" value="F:identical protein binding"/>
    <property type="evidence" value="ECO:0007669"/>
    <property type="project" value="TreeGrafter"/>
</dbReference>
<protein>
    <recommendedName>
        <fullName evidence="5">Acetylornithine aminotransferase</fullName>
        <shortName evidence="5">ACOAT</shortName>
        <ecNumber evidence="5">2.6.1.11</ecNumber>
    </recommendedName>
</protein>
<evidence type="ECO:0000256" key="3">
    <source>
        <dbReference type="ARBA" id="ARBA00022679"/>
    </source>
</evidence>
<feature type="modified residue" description="N6-(pyridoxal phosphate)lysine" evidence="5">
    <location>
        <position position="319"/>
    </location>
</feature>
<dbReference type="SUPFAM" id="SSF53383">
    <property type="entry name" value="PLP-dependent transferases"/>
    <property type="match status" value="1"/>
</dbReference>
<evidence type="ECO:0000256" key="2">
    <source>
        <dbReference type="ARBA" id="ARBA00022605"/>
    </source>
</evidence>
<dbReference type="HOGENOM" id="CLU_016922_10_1_6"/>
<dbReference type="GO" id="GO:0005737">
    <property type="term" value="C:cytoplasm"/>
    <property type="evidence" value="ECO:0007669"/>
    <property type="project" value="UniProtKB-SubCell"/>
</dbReference>
<comment type="miscellaneous">
    <text evidence="5">May also have succinyldiaminopimelate aminotransferase activity, thus carrying out the corresponding step in lysine biosynthesis.</text>
</comment>
<dbReference type="PIRSF" id="PIRSF000521">
    <property type="entry name" value="Transaminase_4ab_Lys_Orn"/>
    <property type="match status" value="1"/>
</dbReference>
<feature type="binding site" evidence="5">
    <location>
        <position position="202"/>
    </location>
    <ligand>
        <name>pyridoxal 5'-phosphate</name>
        <dbReference type="ChEBI" id="CHEBI:597326"/>
    </ligand>
</feature>
<dbReference type="InterPro" id="IPR049704">
    <property type="entry name" value="Aminotrans_3_PPA_site"/>
</dbReference>
<dbReference type="STRING" id="472759.Nhal_2271"/>
<dbReference type="Gene3D" id="3.90.1150.10">
    <property type="entry name" value="Aspartate Aminotransferase, domain 1"/>
    <property type="match status" value="1"/>
</dbReference>
<dbReference type="Proteomes" id="UP000001844">
    <property type="component" value="Chromosome"/>
</dbReference>
<feature type="binding site" evidence="5">
    <location>
        <position position="347"/>
    </location>
    <ligand>
        <name>N(2)-acetyl-L-ornithine</name>
        <dbReference type="ChEBI" id="CHEBI:57805"/>
    </ligand>
</feature>
<dbReference type="KEGG" id="nhl:Nhal_2271"/>
<keyword evidence="3 5" id="KW-0808">Transferase</keyword>
<dbReference type="PROSITE" id="PS00600">
    <property type="entry name" value="AA_TRANSFER_CLASS_3"/>
    <property type="match status" value="1"/>
</dbReference>
<dbReference type="GO" id="GO:0030170">
    <property type="term" value="F:pyridoxal phosphate binding"/>
    <property type="evidence" value="ECO:0007669"/>
    <property type="project" value="InterPro"/>
</dbReference>
<comment type="similarity">
    <text evidence="5">Belongs to the class-III pyridoxal-phosphate-dependent aminotransferase family. ArgD subfamily.</text>
</comment>
<evidence type="ECO:0000256" key="1">
    <source>
        <dbReference type="ARBA" id="ARBA00022576"/>
    </source>
</evidence>
<dbReference type="AlphaFoldDB" id="D5BV09"/>
<dbReference type="CDD" id="cd00610">
    <property type="entry name" value="OAT_like"/>
    <property type="match status" value="1"/>
</dbReference>
<dbReference type="InterPro" id="IPR004636">
    <property type="entry name" value="AcOrn/SuccOrn_fam"/>
</dbReference>
<gene>
    <name evidence="5" type="primary">argD</name>
    <name evidence="6" type="ordered locus">Nhal_2271</name>
</gene>
<proteinExistence type="inferred from homology"/>
<dbReference type="PANTHER" id="PTHR11986:SF79">
    <property type="entry name" value="ACETYLORNITHINE AMINOTRANSFERASE, MITOCHONDRIAL"/>
    <property type="match status" value="1"/>
</dbReference>
<comment type="subunit">
    <text evidence="5">Homodimer.</text>
</comment>
<dbReference type="InterPro" id="IPR015421">
    <property type="entry name" value="PyrdxlP-dep_Trfase_major"/>
</dbReference>
<dbReference type="GO" id="GO:0006526">
    <property type="term" value="P:L-arginine biosynthetic process"/>
    <property type="evidence" value="ECO:0007669"/>
    <property type="project" value="UniProtKB-UniRule"/>
</dbReference>
<dbReference type="InterPro" id="IPR015422">
    <property type="entry name" value="PyrdxlP-dep_Trfase_small"/>
</dbReference>
<evidence type="ECO:0000313" key="6">
    <source>
        <dbReference type="EMBL" id="ADE15359.1"/>
    </source>
</evidence>
<feature type="binding site" evidence="5">
    <location>
        <position position="348"/>
    </location>
    <ligand>
        <name>pyridoxal 5'-phosphate</name>
        <dbReference type="ChEBI" id="CHEBI:597326"/>
    </ligand>
</feature>